<reference evidence="12" key="2">
    <citation type="submission" date="2025-08" db="UniProtKB">
        <authorList>
            <consortium name="Ensembl"/>
        </authorList>
    </citation>
    <scope>IDENTIFICATION</scope>
</reference>
<keyword evidence="4" id="KW-0723">Serine/threonine-protein kinase</keyword>
<evidence type="ECO:0000256" key="3">
    <source>
        <dbReference type="ARBA" id="ARBA00022490"/>
    </source>
</evidence>
<evidence type="ECO:0000313" key="12">
    <source>
        <dbReference type="Ensembl" id="ENSOMYP00000028909.2"/>
    </source>
</evidence>
<accession>A0A8C7VIW3</accession>
<dbReference type="Pfam" id="PF00069">
    <property type="entry name" value="Pkinase"/>
    <property type="match status" value="1"/>
</dbReference>
<dbReference type="InterPro" id="IPR000719">
    <property type="entry name" value="Prot_kinase_dom"/>
</dbReference>
<gene>
    <name evidence="12" type="primary">LOC110534031</name>
</gene>
<keyword evidence="5" id="KW-0808">Transferase</keyword>
<dbReference type="SUPFAM" id="SSF56112">
    <property type="entry name" value="Protein kinase-like (PK-like)"/>
    <property type="match status" value="1"/>
</dbReference>
<dbReference type="InterPro" id="IPR000095">
    <property type="entry name" value="CRIB_dom"/>
</dbReference>
<feature type="region of interest" description="Disordered" evidence="9">
    <location>
        <begin position="137"/>
        <end position="159"/>
    </location>
</feature>
<comment type="subcellular location">
    <subcellularLocation>
        <location evidence="1">Cytoplasm</location>
    </subcellularLocation>
</comment>
<feature type="domain" description="CRIB" evidence="11">
    <location>
        <begin position="69"/>
        <end position="82"/>
    </location>
</feature>
<dbReference type="Gene3D" id="3.30.200.20">
    <property type="entry name" value="Phosphorylase Kinase, domain 1"/>
    <property type="match status" value="1"/>
</dbReference>
<evidence type="ECO:0000256" key="9">
    <source>
        <dbReference type="SAM" id="MobiDB-lite"/>
    </source>
</evidence>
<evidence type="ECO:0000256" key="5">
    <source>
        <dbReference type="ARBA" id="ARBA00022679"/>
    </source>
</evidence>
<feature type="compositionally biased region" description="Basic and acidic residues" evidence="9">
    <location>
        <begin position="62"/>
        <end position="71"/>
    </location>
</feature>
<evidence type="ECO:0000259" key="11">
    <source>
        <dbReference type="PROSITE" id="PS50108"/>
    </source>
</evidence>
<dbReference type="GO" id="GO:0005524">
    <property type="term" value="F:ATP binding"/>
    <property type="evidence" value="ECO:0007669"/>
    <property type="project" value="UniProtKB-KW"/>
</dbReference>
<organism evidence="12 13">
    <name type="scientific">Oncorhynchus mykiss</name>
    <name type="common">Rainbow trout</name>
    <name type="synonym">Salmo gairdneri</name>
    <dbReference type="NCBI Taxonomy" id="8022"/>
    <lineage>
        <taxon>Eukaryota</taxon>
        <taxon>Metazoa</taxon>
        <taxon>Chordata</taxon>
        <taxon>Craniata</taxon>
        <taxon>Vertebrata</taxon>
        <taxon>Euteleostomi</taxon>
        <taxon>Actinopterygii</taxon>
        <taxon>Neopterygii</taxon>
        <taxon>Teleostei</taxon>
        <taxon>Protacanthopterygii</taxon>
        <taxon>Salmoniformes</taxon>
        <taxon>Salmonidae</taxon>
        <taxon>Salmoninae</taxon>
        <taxon>Oncorhynchus</taxon>
    </lineage>
</organism>
<dbReference type="AlphaFoldDB" id="A0A8C7VIW3"/>
<dbReference type="SMART" id="SM00285">
    <property type="entry name" value="PBD"/>
    <property type="match status" value="1"/>
</dbReference>
<evidence type="ECO:0000256" key="8">
    <source>
        <dbReference type="ARBA" id="ARBA00022840"/>
    </source>
</evidence>
<evidence type="ECO:0000259" key="10">
    <source>
        <dbReference type="PROSITE" id="PS50011"/>
    </source>
</evidence>
<dbReference type="PANTHER" id="PTHR45832:SF11">
    <property type="entry name" value="SERINE_THREONINE-PROTEIN KINASE PAK 3"/>
    <property type="match status" value="1"/>
</dbReference>
<proteinExistence type="predicted"/>
<evidence type="ECO:0000256" key="4">
    <source>
        <dbReference type="ARBA" id="ARBA00022527"/>
    </source>
</evidence>
<dbReference type="GO" id="GO:0005737">
    <property type="term" value="C:cytoplasm"/>
    <property type="evidence" value="ECO:0007669"/>
    <property type="project" value="UniProtKB-SubCell"/>
</dbReference>
<dbReference type="InterPro" id="IPR051931">
    <property type="entry name" value="PAK3-like"/>
</dbReference>
<dbReference type="PROSITE" id="PS50108">
    <property type="entry name" value="CRIB"/>
    <property type="match status" value="1"/>
</dbReference>
<dbReference type="EC" id="2.7.11.1" evidence="2"/>
<keyword evidence="3" id="KW-0963">Cytoplasm</keyword>
<evidence type="ECO:0000256" key="6">
    <source>
        <dbReference type="ARBA" id="ARBA00022741"/>
    </source>
</evidence>
<dbReference type="CDD" id="cd01093">
    <property type="entry name" value="CRIB_PAK_like"/>
    <property type="match status" value="1"/>
</dbReference>
<dbReference type="Gene3D" id="1.10.510.10">
    <property type="entry name" value="Transferase(Phosphotransferase) domain 1"/>
    <property type="match status" value="1"/>
</dbReference>
<keyword evidence="7" id="KW-0418">Kinase</keyword>
<feature type="region of interest" description="Disordered" evidence="9">
    <location>
        <begin position="1"/>
        <end position="71"/>
    </location>
</feature>
<dbReference type="InterPro" id="IPR033923">
    <property type="entry name" value="PAK_BD"/>
</dbReference>
<protein>
    <recommendedName>
        <fullName evidence="2">non-specific serine/threonine protein kinase</fullName>
        <ecNumber evidence="2">2.7.11.1</ecNumber>
    </recommendedName>
</protein>
<evidence type="ECO:0000256" key="2">
    <source>
        <dbReference type="ARBA" id="ARBA00012513"/>
    </source>
</evidence>
<reference evidence="12" key="3">
    <citation type="submission" date="2025-09" db="UniProtKB">
        <authorList>
            <consortium name="Ensembl"/>
        </authorList>
    </citation>
    <scope>IDENTIFICATION</scope>
</reference>
<dbReference type="GeneTree" id="ENSGT00950000182988"/>
<reference evidence="12" key="1">
    <citation type="submission" date="2020-07" db="EMBL/GenBank/DDBJ databases">
        <title>A long reads based de novo assembly of the rainbow trout Arlee double haploid line genome.</title>
        <authorList>
            <person name="Gao G."/>
            <person name="Palti Y."/>
        </authorList>
    </citation>
    <scope>NUCLEOTIDE SEQUENCE [LARGE SCALE GENOMIC DNA]</scope>
</reference>
<feature type="region of interest" description="Disordered" evidence="9">
    <location>
        <begin position="185"/>
        <end position="212"/>
    </location>
</feature>
<dbReference type="Ensembl" id="ENSOMYT00000031556.2">
    <property type="protein sequence ID" value="ENSOMYP00000028909.2"/>
    <property type="gene ID" value="ENSOMYG00000013393.2"/>
</dbReference>
<feature type="domain" description="Protein kinase" evidence="10">
    <location>
        <begin position="213"/>
        <end position="464"/>
    </location>
</feature>
<dbReference type="PROSITE" id="PS00108">
    <property type="entry name" value="PROTEIN_KINASE_ST"/>
    <property type="match status" value="1"/>
</dbReference>
<keyword evidence="6" id="KW-0547">Nucleotide-binding</keyword>
<dbReference type="InterPro" id="IPR008271">
    <property type="entry name" value="Ser/Thr_kinase_AS"/>
</dbReference>
<keyword evidence="13" id="KW-1185">Reference proteome</keyword>
<dbReference type="FunFam" id="3.90.810.10:FF:000001">
    <property type="entry name" value="Non-specific serine/threonine protein kinase"/>
    <property type="match status" value="1"/>
</dbReference>
<dbReference type="PROSITE" id="PS50011">
    <property type="entry name" value="PROTEIN_KINASE_DOM"/>
    <property type="match status" value="1"/>
</dbReference>
<dbReference type="PANTHER" id="PTHR45832">
    <property type="entry name" value="SERINE/THREONINE-PROTEIN KINASE SAMKA-RELATED-RELATED"/>
    <property type="match status" value="1"/>
</dbReference>
<dbReference type="Gene3D" id="3.90.810.10">
    <property type="entry name" value="CRIB domain"/>
    <property type="match status" value="1"/>
</dbReference>
<name>A0A8C7VIW3_ONCMY</name>
<keyword evidence="8" id="KW-0067">ATP-binding</keyword>
<evidence type="ECO:0000256" key="1">
    <source>
        <dbReference type="ARBA" id="ARBA00004496"/>
    </source>
</evidence>
<dbReference type="InterPro" id="IPR011009">
    <property type="entry name" value="Kinase-like_dom_sf"/>
</dbReference>
<dbReference type="Pfam" id="PF00786">
    <property type="entry name" value="PBD"/>
    <property type="match status" value="1"/>
</dbReference>
<evidence type="ECO:0000256" key="7">
    <source>
        <dbReference type="ARBA" id="ARBA00022777"/>
    </source>
</evidence>
<dbReference type="SMART" id="SM00220">
    <property type="entry name" value="S_TKc"/>
    <property type="match status" value="1"/>
</dbReference>
<dbReference type="InterPro" id="IPR036936">
    <property type="entry name" value="CRIB_dom_sf"/>
</dbReference>
<evidence type="ECO:0000313" key="13">
    <source>
        <dbReference type="Proteomes" id="UP000694395"/>
    </source>
</evidence>
<dbReference type="Proteomes" id="UP000694395">
    <property type="component" value="Chromosome 10"/>
</dbReference>
<sequence length="489" mass="54876">MSDSVDIEEKPPAPPLRMNSSSRDSSSVNHGSKPLPMAPEEKNKKVRLRSIFPGGDKTNKKKEKERPEISLPSDFEHTIHVGFDAVTGEFTGIPEQWARLLQTSNITKLEQKKNPQAVLDVLKFYDSKETVNNQKYMSFTSGGENTKTHNEEDDDDDNELPPVIAPRPEHTKSIYTRSVIEPLAPPAPVLPENTSSTLYRNTDRQKKKSKMTDEEILERLSMASGTVYTAIDIATGQEVAIKQMNLQQQPKKELIINEILVMRENKNPNIVNYLDSYLVGDELWVVMEYLAGGSLTDVVTETCMDEGQIAAVCRECLQALDFLHSNQVIHRDIKSDNILLGMDGSVKLTDFGFCAQITPEQNKRSTMVGTPYWMAPEVVTRKAYGPKVDIWSLGIMAIEMVEGEPPYLNENPLRALYLIATNGTPELQNPERLTSVFRDFLNRCLEMDVDRRGSAKELLQHSFLKLAKPLSSLSPLIVAAKEAIKNSSR</sequence>
<dbReference type="GO" id="GO:0004674">
    <property type="term" value="F:protein serine/threonine kinase activity"/>
    <property type="evidence" value="ECO:0007669"/>
    <property type="project" value="UniProtKB-KW"/>
</dbReference>
<dbReference type="FunFam" id="1.10.510.10:FF:000011">
    <property type="entry name" value="Non-specific serine/threonine protein kinase"/>
    <property type="match status" value="1"/>
</dbReference>